<evidence type="ECO:0000313" key="3">
    <source>
        <dbReference type="Proteomes" id="UP000594261"/>
    </source>
</evidence>
<dbReference type="EnsemblPlants" id="QL01p034758:mrna">
    <property type="protein sequence ID" value="QL01p034758:mrna"/>
    <property type="gene ID" value="QL01p034758"/>
</dbReference>
<evidence type="ECO:0000313" key="2">
    <source>
        <dbReference type="EnsemblPlants" id="QL01p034758:mrna"/>
    </source>
</evidence>
<organism evidence="2 3">
    <name type="scientific">Quercus lobata</name>
    <name type="common">Valley oak</name>
    <dbReference type="NCBI Taxonomy" id="97700"/>
    <lineage>
        <taxon>Eukaryota</taxon>
        <taxon>Viridiplantae</taxon>
        <taxon>Streptophyta</taxon>
        <taxon>Embryophyta</taxon>
        <taxon>Tracheophyta</taxon>
        <taxon>Spermatophyta</taxon>
        <taxon>Magnoliopsida</taxon>
        <taxon>eudicotyledons</taxon>
        <taxon>Gunneridae</taxon>
        <taxon>Pentapetalae</taxon>
        <taxon>rosids</taxon>
        <taxon>fabids</taxon>
        <taxon>Fagales</taxon>
        <taxon>Fagaceae</taxon>
        <taxon>Quercus</taxon>
    </lineage>
</organism>
<dbReference type="InterPro" id="IPR040256">
    <property type="entry name" value="At4g02000-like"/>
</dbReference>
<dbReference type="AlphaFoldDB" id="A0A7N2KPI9"/>
<dbReference type="InterPro" id="IPR025836">
    <property type="entry name" value="Zn_knuckle_CX2CX4HX4C"/>
</dbReference>
<reference evidence="2 3" key="1">
    <citation type="journal article" date="2016" name="G3 (Bethesda)">
        <title>First Draft Assembly and Annotation of the Genome of a California Endemic Oak Quercus lobata Nee (Fagaceae).</title>
        <authorList>
            <person name="Sork V.L."/>
            <person name="Fitz-Gibbon S.T."/>
            <person name="Puiu D."/>
            <person name="Crepeau M."/>
            <person name="Gugger P.F."/>
            <person name="Sherman R."/>
            <person name="Stevens K."/>
            <person name="Langley C.H."/>
            <person name="Pellegrini M."/>
            <person name="Salzberg S.L."/>
        </authorList>
    </citation>
    <scope>NUCLEOTIDE SEQUENCE [LARGE SCALE GENOMIC DNA]</scope>
    <source>
        <strain evidence="2 3">cv. SW786</strain>
    </source>
</reference>
<dbReference type="EMBL" id="LRBV02000001">
    <property type="status" value="NOT_ANNOTATED_CDS"/>
    <property type="molecule type" value="Genomic_DNA"/>
</dbReference>
<dbReference type="Proteomes" id="UP000594261">
    <property type="component" value="Chromosome 1"/>
</dbReference>
<dbReference type="Gramene" id="QL01p034758:mrna">
    <property type="protein sequence ID" value="QL01p034758:mrna"/>
    <property type="gene ID" value="QL01p034758"/>
</dbReference>
<sequence>MEEITQSWKRLSLIEEEGRNLDLTQNKREGSFVLAAKFFSRCSVNIEAVAQIFCPLWHTRKEFEVSDAGNNIVLFDFELKADVEKSCSGFNSIIPRDPSEMKGCNFMRVRVAVDISNPLCRGCCVTWNQGSDEWIAFKYERLLNLCYWCGLMSRSIGVVFYPRDPSEMKGCNFMRVRVAVDISNPLCRGCCVTWNQGSDEWIAFKYERLLNLCYWCGLMSHDDC</sequence>
<dbReference type="PANTHER" id="PTHR31286">
    <property type="entry name" value="GLYCINE-RICH CELL WALL STRUCTURAL PROTEIN 1.8-LIKE"/>
    <property type="match status" value="1"/>
</dbReference>
<protein>
    <recommendedName>
        <fullName evidence="1">Zinc knuckle CX2CX4HX4C domain-containing protein</fullName>
    </recommendedName>
</protein>
<name>A0A7N2KPI9_QUELO</name>
<evidence type="ECO:0000259" key="1">
    <source>
        <dbReference type="Pfam" id="PF14392"/>
    </source>
</evidence>
<dbReference type="Pfam" id="PF14392">
    <property type="entry name" value="zf-CCHC_4"/>
    <property type="match status" value="2"/>
</dbReference>
<dbReference type="InParanoid" id="A0A7N2KPI9"/>
<accession>A0A7N2KPI9</accession>
<dbReference type="PANTHER" id="PTHR31286:SF167">
    <property type="entry name" value="OS09G0268800 PROTEIN"/>
    <property type="match status" value="1"/>
</dbReference>
<feature type="domain" description="Zinc knuckle CX2CX4HX4C" evidence="1">
    <location>
        <begin position="180"/>
        <end position="223"/>
    </location>
</feature>
<keyword evidence="3" id="KW-1185">Reference proteome</keyword>
<feature type="domain" description="Zinc knuckle CX2CX4HX4C" evidence="1">
    <location>
        <begin position="113"/>
        <end position="152"/>
    </location>
</feature>
<reference evidence="2" key="2">
    <citation type="submission" date="2021-01" db="UniProtKB">
        <authorList>
            <consortium name="EnsemblPlants"/>
        </authorList>
    </citation>
    <scope>IDENTIFICATION</scope>
</reference>
<proteinExistence type="predicted"/>